<reference evidence="1" key="1">
    <citation type="journal article" date="2023" name="Front. Mar. Sci.">
        <title>A new Merluccius polli reference genome to investigate the effects of global change in West African waters.</title>
        <authorList>
            <person name="Mateo J.L."/>
            <person name="Blanco-Fernandez C."/>
            <person name="Garcia-Vazquez E."/>
            <person name="Machado-Schiaffino G."/>
        </authorList>
    </citation>
    <scope>NUCLEOTIDE SEQUENCE</scope>
    <source>
        <strain evidence="1">C29</strain>
        <tissue evidence="1">Fin</tissue>
    </source>
</reference>
<keyword evidence="2" id="KW-1185">Reference proteome</keyword>
<organism evidence="1 2">
    <name type="scientific">Merluccius polli</name>
    <name type="common">Benguela hake</name>
    <name type="synonym">Merluccius cadenati</name>
    <dbReference type="NCBI Taxonomy" id="89951"/>
    <lineage>
        <taxon>Eukaryota</taxon>
        <taxon>Metazoa</taxon>
        <taxon>Chordata</taxon>
        <taxon>Craniata</taxon>
        <taxon>Vertebrata</taxon>
        <taxon>Euteleostomi</taxon>
        <taxon>Actinopterygii</taxon>
        <taxon>Neopterygii</taxon>
        <taxon>Teleostei</taxon>
        <taxon>Neoteleostei</taxon>
        <taxon>Acanthomorphata</taxon>
        <taxon>Zeiogadaria</taxon>
        <taxon>Gadariae</taxon>
        <taxon>Gadiformes</taxon>
        <taxon>Gadoidei</taxon>
        <taxon>Merlucciidae</taxon>
        <taxon>Merluccius</taxon>
    </lineage>
</organism>
<comment type="caution">
    <text evidence="1">The sequence shown here is derived from an EMBL/GenBank/DDBJ whole genome shotgun (WGS) entry which is preliminary data.</text>
</comment>
<protein>
    <submittedName>
        <fullName evidence="1">Uncharacterized protein</fullName>
    </submittedName>
</protein>
<dbReference type="AlphaFoldDB" id="A0AA47NM40"/>
<dbReference type="Proteomes" id="UP001174136">
    <property type="component" value="Unassembled WGS sequence"/>
</dbReference>
<name>A0AA47NM40_MERPO</name>
<gene>
    <name evidence="1" type="ORF">N1851_033864</name>
</gene>
<accession>A0AA47NM40</accession>
<dbReference type="EMBL" id="JAOPHQ010006544">
    <property type="protein sequence ID" value="KAK0131461.1"/>
    <property type="molecule type" value="Genomic_DNA"/>
</dbReference>
<sequence length="170" mass="18667">MTFVTVTCSEQYSSTTALFEPCDSGLSAGLLASPALVRVERGTAYVPIVNVGATDVLLYPRTEVGSLEDVNVVSLPSGVVEIPSVVATMASQLWFELPLLVVSLPLFHLPLTCHLWRMMCHGMLWQQICPPFVQQFHRVHALAPATRLYDGLYDGLYGPQLVNILMFTIS</sequence>
<proteinExistence type="predicted"/>
<evidence type="ECO:0000313" key="1">
    <source>
        <dbReference type="EMBL" id="KAK0131461.1"/>
    </source>
</evidence>
<evidence type="ECO:0000313" key="2">
    <source>
        <dbReference type="Proteomes" id="UP001174136"/>
    </source>
</evidence>